<keyword evidence="4" id="KW-1185">Reference proteome</keyword>
<dbReference type="EMBL" id="LXTC01000007">
    <property type="protein sequence ID" value="OBA19212.1"/>
    <property type="molecule type" value="Genomic_DNA"/>
</dbReference>
<dbReference type="Pfam" id="PF10373">
    <property type="entry name" value="EST1_DNA_bind"/>
    <property type="match status" value="1"/>
</dbReference>
<feature type="domain" description="DNA/RNA-binding" evidence="2">
    <location>
        <begin position="99"/>
        <end position="364"/>
    </location>
</feature>
<gene>
    <name evidence="3" type="ORF">METBIDRAFT_33419</name>
</gene>
<evidence type="ECO:0000313" key="4">
    <source>
        <dbReference type="Proteomes" id="UP000092555"/>
    </source>
</evidence>
<feature type="compositionally biased region" description="Polar residues" evidence="1">
    <location>
        <begin position="572"/>
        <end position="596"/>
    </location>
</feature>
<dbReference type="RefSeq" id="XP_018709744.1">
    <property type="nucleotide sequence ID" value="XM_018856290.1"/>
</dbReference>
<dbReference type="GeneID" id="30029266"/>
<dbReference type="InterPro" id="IPR018834">
    <property type="entry name" value="DNA/RNA-bd_Est1-type"/>
</dbReference>
<dbReference type="STRING" id="869754.A0A1A0H5N2"/>
<feature type="region of interest" description="Disordered" evidence="1">
    <location>
        <begin position="743"/>
        <end position="781"/>
    </location>
</feature>
<dbReference type="SUPFAM" id="SSF48452">
    <property type="entry name" value="TPR-like"/>
    <property type="match status" value="1"/>
</dbReference>
<feature type="compositionally biased region" description="Pro residues" evidence="1">
    <location>
        <begin position="745"/>
        <end position="755"/>
    </location>
</feature>
<sequence>MSDLGTTYANPLIPQKYLQEFDIVVPTAKNETLYESFHSTLSYITFLCLVGLGNVSRNSAQIRLSYVQPCKSVNAHYKHIQKLNDDKSKGKSLYIFPLLCYSKCIGLLPTMHEPYNHIGVIYNSLGQKFSAVLWFLRSQFTRDLSFAVGKRNLVSAFTKPWLEEAYDQAIRKSPQSIEPADVNNILLRIIAEYFYPSAFRKRLYMEKAESDFLNIVFSEPYYERYVKNTNMIAEHLTVFICFYELAVQSQQPSNPEKFGGFVCRYITAYLTTLKPQSFGPSNAEIPLKNIRLILAFFRKSQIIKSCGQKFLSSLVDAFNALQDFDEELRSKTIDAFVDGKAPIRSHYFSEDIHFKDFTPIGCQFKDFDDSHLFLSGNVHLLFGSSFYEDDQGMTELLDNEAVLRINKVVELASGDKCYRDKVVAAECLRSENILRLQASVVLARRIFGSRIHLDSERERFEVEKLHVPKTQQSDYAPARPKKNKNKQAERSKQPVKSDSLKTADQRSLLPTLSEQETDKPSFKALPSSMGEIELMILGHAPKLITKRQELETDVGLADMVSAIVSEDETRENSTAAGDGTQNATNEAISKSTESSRVGSNRLLNHTQFVYPDSRQGLQQPSQQSVHLEDSSQAATFDRAAYQNSQMGYAQQFHASQENLAAQSPFMQQYSQYYMGFNAGQLPPVASYTGNIPPSTAFHSMPLPQQNGAFYPGIPPFQSSQPMAPTPANSYGMFAPPHYMIAQYPPNMPPQYPPNMPSQDDQKKDKPSTQGAYSMYPQYFNQ</sequence>
<organism evidence="3 4">
    <name type="scientific">Metschnikowia bicuspidata var. bicuspidata NRRL YB-4993</name>
    <dbReference type="NCBI Taxonomy" id="869754"/>
    <lineage>
        <taxon>Eukaryota</taxon>
        <taxon>Fungi</taxon>
        <taxon>Dikarya</taxon>
        <taxon>Ascomycota</taxon>
        <taxon>Saccharomycotina</taxon>
        <taxon>Pichiomycetes</taxon>
        <taxon>Metschnikowiaceae</taxon>
        <taxon>Metschnikowia</taxon>
    </lineage>
</organism>
<evidence type="ECO:0000313" key="3">
    <source>
        <dbReference type="EMBL" id="OBA19212.1"/>
    </source>
</evidence>
<protein>
    <recommendedName>
        <fullName evidence="2">DNA/RNA-binding domain-containing protein</fullName>
    </recommendedName>
</protein>
<evidence type="ECO:0000259" key="2">
    <source>
        <dbReference type="Pfam" id="PF10373"/>
    </source>
</evidence>
<evidence type="ECO:0000256" key="1">
    <source>
        <dbReference type="SAM" id="MobiDB-lite"/>
    </source>
</evidence>
<comment type="caution">
    <text evidence="3">The sequence shown here is derived from an EMBL/GenBank/DDBJ whole genome shotgun (WGS) entry which is preliminary data.</text>
</comment>
<reference evidence="3 4" key="1">
    <citation type="submission" date="2016-05" db="EMBL/GenBank/DDBJ databases">
        <title>Comparative genomics of biotechnologically important yeasts.</title>
        <authorList>
            <consortium name="DOE Joint Genome Institute"/>
            <person name="Riley R."/>
            <person name="Haridas S."/>
            <person name="Wolfe K.H."/>
            <person name="Lopes M.R."/>
            <person name="Hittinger C.T."/>
            <person name="Goker M."/>
            <person name="Salamov A."/>
            <person name="Wisecaver J."/>
            <person name="Long T.M."/>
            <person name="Aerts A.L."/>
            <person name="Barry K."/>
            <person name="Choi C."/>
            <person name="Clum A."/>
            <person name="Coughlan A.Y."/>
            <person name="Deshpande S."/>
            <person name="Douglass A.P."/>
            <person name="Hanson S.J."/>
            <person name="Klenk H.-P."/>
            <person name="LaButti K."/>
            <person name="Lapidus A."/>
            <person name="Lindquist E."/>
            <person name="Lipzen A."/>
            <person name="Meier-kolthoff J.P."/>
            <person name="Ohm R.A."/>
            <person name="Otillar R.P."/>
            <person name="Pangilinan J."/>
            <person name="Peng Y."/>
            <person name="Rokas A."/>
            <person name="Rosa C.A."/>
            <person name="Scheuner C."/>
            <person name="Sibirny A.A."/>
            <person name="Slot J.C."/>
            <person name="Stielow J.B."/>
            <person name="Sun H."/>
            <person name="Kurtzman C.P."/>
            <person name="Blackwell M."/>
            <person name="Grigoriev I.V."/>
            <person name="Jeffries T.W."/>
        </authorList>
    </citation>
    <scope>NUCLEOTIDE SEQUENCE [LARGE SCALE GENOMIC DNA]</scope>
    <source>
        <strain evidence="3 4">NRRL YB-4993</strain>
    </source>
</reference>
<dbReference type="Proteomes" id="UP000092555">
    <property type="component" value="Unassembled WGS sequence"/>
</dbReference>
<accession>A0A1A0H5N2</accession>
<dbReference type="InterPro" id="IPR011990">
    <property type="entry name" value="TPR-like_helical_dom_sf"/>
</dbReference>
<name>A0A1A0H5N2_9ASCO</name>
<dbReference type="OrthoDB" id="69928at2759"/>
<dbReference type="Gene3D" id="1.25.40.10">
    <property type="entry name" value="Tetratricopeptide repeat domain"/>
    <property type="match status" value="1"/>
</dbReference>
<proteinExistence type="predicted"/>
<feature type="region of interest" description="Disordered" evidence="1">
    <location>
        <begin position="567"/>
        <end position="596"/>
    </location>
</feature>
<dbReference type="AlphaFoldDB" id="A0A1A0H5N2"/>
<feature type="region of interest" description="Disordered" evidence="1">
    <location>
        <begin position="464"/>
        <end position="524"/>
    </location>
</feature>